<keyword evidence="2" id="KW-0812">Transmembrane</keyword>
<evidence type="ECO:0000313" key="3">
    <source>
        <dbReference type="EMBL" id="OGC84987.1"/>
    </source>
</evidence>
<evidence type="ECO:0000256" key="1">
    <source>
        <dbReference type="SAM" id="MobiDB-lite"/>
    </source>
</evidence>
<feature type="transmembrane region" description="Helical" evidence="2">
    <location>
        <begin position="123"/>
        <end position="143"/>
    </location>
</feature>
<evidence type="ECO:0000256" key="2">
    <source>
        <dbReference type="SAM" id="Phobius"/>
    </source>
</evidence>
<feature type="region of interest" description="Disordered" evidence="1">
    <location>
        <begin position="1"/>
        <end position="72"/>
    </location>
</feature>
<keyword evidence="2" id="KW-0472">Membrane</keyword>
<proteinExistence type="predicted"/>
<name>A0A1F4XTF6_9BACT</name>
<evidence type="ECO:0000313" key="4">
    <source>
        <dbReference type="Proteomes" id="UP000178091"/>
    </source>
</evidence>
<dbReference type="AlphaFoldDB" id="A0A1F4XTF6"/>
<reference evidence="3 4" key="1">
    <citation type="journal article" date="2016" name="Nat. Commun.">
        <title>Thousands of microbial genomes shed light on interconnected biogeochemical processes in an aquifer system.</title>
        <authorList>
            <person name="Anantharaman K."/>
            <person name="Brown C.T."/>
            <person name="Hug L.A."/>
            <person name="Sharon I."/>
            <person name="Castelle C.J."/>
            <person name="Probst A.J."/>
            <person name="Thomas B.C."/>
            <person name="Singh A."/>
            <person name="Wilkins M.J."/>
            <person name="Karaoz U."/>
            <person name="Brodie E.L."/>
            <person name="Williams K.H."/>
            <person name="Hubbard S.S."/>
            <person name="Banfield J.F."/>
        </authorList>
    </citation>
    <scope>NUCLEOTIDE SEQUENCE [LARGE SCALE GENOMIC DNA]</scope>
</reference>
<accession>A0A1F4XTF6</accession>
<dbReference type="Proteomes" id="UP000178091">
    <property type="component" value="Unassembled WGS sequence"/>
</dbReference>
<gene>
    <name evidence="3" type="ORF">A3F55_01190</name>
</gene>
<sequence length="366" mass="39480">MDQKPDVPQDPNAETSKPAQSGAAHVDLDKVLLPKKPASQKSSGLPPPVGQGFPQRVSPATAQPETSMVPPLQTYKGDIESLIQSTNASTVSIAAAEAARRAQTPIAEPTRPLDWKSLLKRSALTIGGLGFLFAASGLLYFVYSYLNATVEVPQDAAAPFMSVDATTPLALPPGDLQRTTMMGILEAARQDNTLSLGLIGRLAVYKTIPDEEEDTYALLDAPNLLPILTPNIPADLLRTLTGEYLLGVHTYDGTQAFLLLGVDSYEHAFAGMLQWERAMRGDLLPLFNREPRPYIPEEGVATSSVGSVPQLIQTGFSDKIIENRDTRVILNTSGDILLLWAPLGPNLVVVTTNEYTLREIISRLGL</sequence>
<protein>
    <submittedName>
        <fullName evidence="3">Uncharacterized protein</fullName>
    </submittedName>
</protein>
<dbReference type="EMBL" id="MEWW01000006">
    <property type="protein sequence ID" value="OGC84987.1"/>
    <property type="molecule type" value="Genomic_DNA"/>
</dbReference>
<organism evidence="3 4">
    <name type="scientific">Candidatus Adlerbacteria bacterium RIFCSPHIGHO2_12_FULL_53_18</name>
    <dbReference type="NCBI Taxonomy" id="1797242"/>
    <lineage>
        <taxon>Bacteria</taxon>
        <taxon>Candidatus Adleribacteriota</taxon>
    </lineage>
</organism>
<comment type="caution">
    <text evidence="3">The sequence shown here is derived from an EMBL/GenBank/DDBJ whole genome shotgun (WGS) entry which is preliminary data.</text>
</comment>
<keyword evidence="2" id="KW-1133">Transmembrane helix</keyword>